<dbReference type="AlphaFoldDB" id="A0A9Q3GRY6"/>
<reference evidence="2" key="1">
    <citation type="submission" date="2021-03" db="EMBL/GenBank/DDBJ databases">
        <title>Draft genome sequence of rust myrtle Austropuccinia psidii MF-1, a brazilian biotype.</title>
        <authorList>
            <person name="Quecine M.C."/>
            <person name="Pachon D.M.R."/>
            <person name="Bonatelli M.L."/>
            <person name="Correr F.H."/>
            <person name="Franceschini L.M."/>
            <person name="Leite T.F."/>
            <person name="Margarido G.R.A."/>
            <person name="Almeida C.A."/>
            <person name="Ferrarezi J.A."/>
            <person name="Labate C.A."/>
        </authorList>
    </citation>
    <scope>NUCLEOTIDE SEQUENCE</scope>
    <source>
        <strain evidence="2">MF-1</strain>
    </source>
</reference>
<protein>
    <submittedName>
        <fullName evidence="2">Uncharacterized protein</fullName>
    </submittedName>
</protein>
<dbReference type="Proteomes" id="UP000765509">
    <property type="component" value="Unassembled WGS sequence"/>
</dbReference>
<feature type="region of interest" description="Disordered" evidence="1">
    <location>
        <begin position="92"/>
        <end position="147"/>
    </location>
</feature>
<evidence type="ECO:0000256" key="1">
    <source>
        <dbReference type="SAM" id="MobiDB-lite"/>
    </source>
</evidence>
<accession>A0A9Q3GRY6</accession>
<sequence length="147" mass="16704">MGFKCQICLARKLPGNQPQAQVAPNDQRTYSANPPNPMGHLFLAHIHHPSHMRMFQLVRLNLRWLQRNPWRNLLLVLLQPLCNYHQQYTCQIPHPPTPPPSTHVPPPSTPTPVLSPEIPPIAPENPTVSSPHSHNEVLRNSLTCDRQ</sequence>
<comment type="caution">
    <text evidence="2">The sequence shown here is derived from an EMBL/GenBank/DDBJ whole genome shotgun (WGS) entry which is preliminary data.</text>
</comment>
<feature type="compositionally biased region" description="Pro residues" evidence="1">
    <location>
        <begin position="93"/>
        <end position="110"/>
    </location>
</feature>
<proteinExistence type="predicted"/>
<keyword evidence="3" id="KW-1185">Reference proteome</keyword>
<dbReference type="EMBL" id="AVOT02004673">
    <property type="protein sequence ID" value="MBW0477012.1"/>
    <property type="molecule type" value="Genomic_DNA"/>
</dbReference>
<gene>
    <name evidence="2" type="ORF">O181_016727</name>
</gene>
<evidence type="ECO:0000313" key="3">
    <source>
        <dbReference type="Proteomes" id="UP000765509"/>
    </source>
</evidence>
<evidence type="ECO:0000313" key="2">
    <source>
        <dbReference type="EMBL" id="MBW0477012.1"/>
    </source>
</evidence>
<name>A0A9Q3GRY6_9BASI</name>
<feature type="compositionally biased region" description="Polar residues" evidence="1">
    <location>
        <begin position="126"/>
        <end position="147"/>
    </location>
</feature>
<organism evidence="2 3">
    <name type="scientific">Austropuccinia psidii MF-1</name>
    <dbReference type="NCBI Taxonomy" id="1389203"/>
    <lineage>
        <taxon>Eukaryota</taxon>
        <taxon>Fungi</taxon>
        <taxon>Dikarya</taxon>
        <taxon>Basidiomycota</taxon>
        <taxon>Pucciniomycotina</taxon>
        <taxon>Pucciniomycetes</taxon>
        <taxon>Pucciniales</taxon>
        <taxon>Sphaerophragmiaceae</taxon>
        <taxon>Austropuccinia</taxon>
    </lineage>
</organism>